<dbReference type="Proteomes" id="UP000582659">
    <property type="component" value="Unassembled WGS sequence"/>
</dbReference>
<evidence type="ECO:0000313" key="3">
    <source>
        <dbReference type="Proteomes" id="UP000095284"/>
    </source>
</evidence>
<dbReference type="Proteomes" id="UP000659654">
    <property type="component" value="Unassembled WGS sequence"/>
</dbReference>
<reference evidence="2" key="2">
    <citation type="submission" date="2020-09" db="EMBL/GenBank/DDBJ databases">
        <authorList>
            <person name="Kikuchi T."/>
        </authorList>
    </citation>
    <scope>NUCLEOTIDE SEQUENCE</scope>
    <source>
        <strain evidence="2">Ka4C1</strain>
    </source>
</reference>
<dbReference type="EMBL" id="CAJFCV020000004">
    <property type="protein sequence ID" value="CAG9118529.1"/>
    <property type="molecule type" value="Genomic_DNA"/>
</dbReference>
<feature type="transmembrane region" description="Helical" evidence="1">
    <location>
        <begin position="252"/>
        <end position="277"/>
    </location>
</feature>
<dbReference type="Pfam" id="PF10326">
    <property type="entry name" value="7TM_GPCR_Str"/>
    <property type="match status" value="1"/>
</dbReference>
<dbReference type="OrthoDB" id="5792434at2759"/>
<evidence type="ECO:0000256" key="1">
    <source>
        <dbReference type="SAM" id="Phobius"/>
    </source>
</evidence>
<name>A0A1I7RMI7_BURXY</name>
<dbReference type="EMBL" id="CAJFDI010000004">
    <property type="protein sequence ID" value="CAD5228085.1"/>
    <property type="molecule type" value="Genomic_DNA"/>
</dbReference>
<feature type="transmembrane region" description="Helical" evidence="1">
    <location>
        <begin position="57"/>
        <end position="82"/>
    </location>
</feature>
<keyword evidence="1" id="KW-0812">Transmembrane</keyword>
<evidence type="ECO:0000313" key="4">
    <source>
        <dbReference type="Proteomes" id="UP000659654"/>
    </source>
</evidence>
<feature type="transmembrane region" description="Helical" evidence="1">
    <location>
        <begin position="102"/>
        <end position="128"/>
    </location>
</feature>
<sequence length="342" mass="38099">MESYQGARFTPRPETAIYHTLHLLADATLSGAAIICSLTVLYLAIFRTNNKAVKVYALMLIVNASVDLMYSVVNLIGLPFFFIYDRLFIVVAGNPLLKDQQWAAVIVTSLQGFLTYLSVTILPVQYIYRYSVIRNRPLTTFQLIMILLVAMLYPLAHGALCSLTFSPPTPEYDVVLKLDPVVTSLGYLPPYYVGDITSSFAMTLHMANCLIITAISYTLVTVVFLKTKKEFIKMESQMSSQTKKVQRQMERVIFIQALFPILVLFIPGTYLPVAAIFRLNSTLSGEFLALIHTTPLINSLCVILCVPSFRRMVKQAFTSRVSSTTVVSTSGKVSQTEAVEIA</sequence>
<feature type="transmembrane region" description="Helical" evidence="1">
    <location>
        <begin position="140"/>
        <end position="165"/>
    </location>
</feature>
<dbReference type="AlphaFoldDB" id="A0A1I7RMI7"/>
<feature type="transmembrane region" description="Helical" evidence="1">
    <location>
        <begin position="289"/>
        <end position="309"/>
    </location>
</feature>
<keyword evidence="4" id="KW-1185">Reference proteome</keyword>
<feature type="transmembrane region" description="Helical" evidence="1">
    <location>
        <begin position="20"/>
        <end position="45"/>
    </location>
</feature>
<dbReference type="eggNOG" id="ENOG502TFPH">
    <property type="taxonomic scope" value="Eukaryota"/>
</dbReference>
<protein>
    <submittedName>
        <fullName evidence="2">(pine wood nematode) hypothetical protein</fullName>
    </submittedName>
</protein>
<organism evidence="3 5">
    <name type="scientific">Bursaphelenchus xylophilus</name>
    <name type="common">Pinewood nematode worm</name>
    <name type="synonym">Aphelenchoides xylophilus</name>
    <dbReference type="NCBI Taxonomy" id="6326"/>
    <lineage>
        <taxon>Eukaryota</taxon>
        <taxon>Metazoa</taxon>
        <taxon>Ecdysozoa</taxon>
        <taxon>Nematoda</taxon>
        <taxon>Chromadorea</taxon>
        <taxon>Rhabditida</taxon>
        <taxon>Tylenchina</taxon>
        <taxon>Tylenchomorpha</taxon>
        <taxon>Aphelenchoidea</taxon>
        <taxon>Aphelenchoididae</taxon>
        <taxon>Bursaphelenchus</taxon>
    </lineage>
</organism>
<dbReference type="SUPFAM" id="SSF81321">
    <property type="entry name" value="Family A G protein-coupled receptor-like"/>
    <property type="match status" value="1"/>
</dbReference>
<evidence type="ECO:0000313" key="5">
    <source>
        <dbReference type="WBParaSite" id="BXY_0192200.1"/>
    </source>
</evidence>
<dbReference type="InterPro" id="IPR019428">
    <property type="entry name" value="7TM_GPCR_serpentine_rcpt_Str"/>
</dbReference>
<keyword evidence="1" id="KW-0472">Membrane</keyword>
<evidence type="ECO:0000313" key="2">
    <source>
        <dbReference type="EMBL" id="CAD5228085.1"/>
    </source>
</evidence>
<reference evidence="5" key="1">
    <citation type="submission" date="2016-11" db="UniProtKB">
        <authorList>
            <consortium name="WormBaseParasite"/>
        </authorList>
    </citation>
    <scope>IDENTIFICATION</scope>
</reference>
<dbReference type="WBParaSite" id="BXY_0192200.1">
    <property type="protein sequence ID" value="BXY_0192200.1"/>
    <property type="gene ID" value="BXY_0192200"/>
</dbReference>
<dbReference type="Proteomes" id="UP000095284">
    <property type="component" value="Unplaced"/>
</dbReference>
<dbReference type="PANTHER" id="PTHR22943">
    <property type="entry name" value="7-TRANSMEMBRANE DOMAIN RECEPTOR C.ELEGANS"/>
    <property type="match status" value="1"/>
</dbReference>
<accession>A0A1I7RMI7</accession>
<keyword evidence="1" id="KW-1133">Transmembrane helix</keyword>
<proteinExistence type="predicted"/>
<feature type="transmembrane region" description="Helical" evidence="1">
    <location>
        <begin position="200"/>
        <end position="225"/>
    </location>
</feature>
<gene>
    <name evidence="2" type="ORF">BXYJ_LOCUS10268</name>
</gene>
<dbReference type="PANTHER" id="PTHR22943:SF248">
    <property type="entry name" value="SEVEN TM RECEPTOR"/>
    <property type="match status" value="1"/>
</dbReference>